<dbReference type="SUPFAM" id="SSF56349">
    <property type="entry name" value="DNA breaking-rejoining enzymes"/>
    <property type="match status" value="1"/>
</dbReference>
<protein>
    <submittedName>
        <fullName evidence="3">Phage integrase family protein</fullName>
    </submittedName>
</protein>
<dbReference type="Pfam" id="PF00589">
    <property type="entry name" value="Phage_integrase"/>
    <property type="match status" value="1"/>
</dbReference>
<dbReference type="RefSeq" id="WP_097325274.1">
    <property type="nucleotide sequence ID" value="NZ_OBDY01000019.1"/>
</dbReference>
<feature type="domain" description="Tyr recombinase" evidence="2">
    <location>
        <begin position="239"/>
        <end position="451"/>
    </location>
</feature>
<dbReference type="InterPro" id="IPR002104">
    <property type="entry name" value="Integrase_catalytic"/>
</dbReference>
<dbReference type="InterPro" id="IPR013762">
    <property type="entry name" value="Integrase-like_cat_sf"/>
</dbReference>
<dbReference type="GO" id="GO:0006310">
    <property type="term" value="P:DNA recombination"/>
    <property type="evidence" value="ECO:0007669"/>
    <property type="project" value="UniProtKB-KW"/>
</dbReference>
<dbReference type="PANTHER" id="PTHR30349:SF64">
    <property type="entry name" value="PROPHAGE INTEGRASE INTD-RELATED"/>
    <property type="match status" value="1"/>
</dbReference>
<dbReference type="InterPro" id="IPR050090">
    <property type="entry name" value="Tyrosine_recombinase_XerCD"/>
</dbReference>
<sequence length="462" mass="51612">MSTYDVKVWSIQEHRGKDRKTGKPKTTYRVRWVVAGKVFSDRFETKALAESHRSKLITAQREGIAFDEETGLPEPMARALKTRSWYDHAVAFVDMKWPRAAGKHRMSIAEALSNVTLALLKNTRGAPPDDRIRKALYTWSFNKARRDAGPPPDALASTIRWVAANTVTLNDLEDAALIRKALDLLSLRLDGKQAAATTIARKRAVFYGALRYAVELRLVPAHPMDHVQWVTPKSVEEVDRRSVINPQQALDLLAVVADKHQRLVAFFACLYYAAMRPAEALHLRIEDCDLPEEGWGMLRLAGSTQHVGQGWGDDSEAVREDRELKHRAKTAVRPVPAAPPLVRALRWHIAAYGHAPDGRLFVTQGHGHGSVSKETYSRVWRHARRDGLSAAQSKSPLAKRPYDLRHAAVSLWLNEGVPATQVAEWAGHSVNVLLKVYAKCIDGQDEAARRRIEVALGETGIT</sequence>
<dbReference type="PROSITE" id="PS51898">
    <property type="entry name" value="TYR_RECOMBINASE"/>
    <property type="match status" value="1"/>
</dbReference>
<keyword evidence="4" id="KW-1185">Reference proteome</keyword>
<proteinExistence type="predicted"/>
<keyword evidence="1" id="KW-0233">DNA recombination</keyword>
<reference evidence="3 4" key="1">
    <citation type="submission" date="2017-09" db="EMBL/GenBank/DDBJ databases">
        <authorList>
            <person name="Ehlers B."/>
            <person name="Leendertz F.H."/>
        </authorList>
    </citation>
    <scope>NUCLEOTIDE SEQUENCE [LARGE SCALE GENOMIC DNA]</scope>
    <source>
        <strain evidence="3 4">CGMCC 4.6857</strain>
    </source>
</reference>
<dbReference type="OrthoDB" id="3773913at2"/>
<evidence type="ECO:0000259" key="2">
    <source>
        <dbReference type="PROSITE" id="PS51898"/>
    </source>
</evidence>
<dbReference type="GO" id="GO:0003677">
    <property type="term" value="F:DNA binding"/>
    <property type="evidence" value="ECO:0007669"/>
    <property type="project" value="InterPro"/>
</dbReference>
<evidence type="ECO:0000313" key="3">
    <source>
        <dbReference type="EMBL" id="SNY58224.1"/>
    </source>
</evidence>
<dbReference type="EMBL" id="OBDY01000019">
    <property type="protein sequence ID" value="SNY58224.1"/>
    <property type="molecule type" value="Genomic_DNA"/>
</dbReference>
<organism evidence="3 4">
    <name type="scientific">Paractinoplanes atraurantiacus</name>
    <dbReference type="NCBI Taxonomy" id="1036182"/>
    <lineage>
        <taxon>Bacteria</taxon>
        <taxon>Bacillati</taxon>
        <taxon>Actinomycetota</taxon>
        <taxon>Actinomycetes</taxon>
        <taxon>Micromonosporales</taxon>
        <taxon>Micromonosporaceae</taxon>
        <taxon>Paractinoplanes</taxon>
    </lineage>
</organism>
<dbReference type="Gene3D" id="1.10.443.10">
    <property type="entry name" value="Intergrase catalytic core"/>
    <property type="match status" value="1"/>
</dbReference>
<accession>A0A285JD78</accession>
<dbReference type="InterPro" id="IPR011010">
    <property type="entry name" value="DNA_brk_join_enz"/>
</dbReference>
<dbReference type="Proteomes" id="UP000219612">
    <property type="component" value="Unassembled WGS sequence"/>
</dbReference>
<gene>
    <name evidence="3" type="ORF">SAMN05421748_11937</name>
</gene>
<dbReference type="AlphaFoldDB" id="A0A285JD78"/>
<dbReference type="GO" id="GO:0015074">
    <property type="term" value="P:DNA integration"/>
    <property type="evidence" value="ECO:0007669"/>
    <property type="project" value="InterPro"/>
</dbReference>
<evidence type="ECO:0000256" key="1">
    <source>
        <dbReference type="ARBA" id="ARBA00023172"/>
    </source>
</evidence>
<evidence type="ECO:0000313" key="4">
    <source>
        <dbReference type="Proteomes" id="UP000219612"/>
    </source>
</evidence>
<name>A0A285JD78_9ACTN</name>
<dbReference type="PANTHER" id="PTHR30349">
    <property type="entry name" value="PHAGE INTEGRASE-RELATED"/>
    <property type="match status" value="1"/>
</dbReference>